<evidence type="ECO:0000313" key="3">
    <source>
        <dbReference type="Proteomes" id="UP000298327"/>
    </source>
</evidence>
<gene>
    <name evidence="2" type="ORF">EVG20_g8219</name>
</gene>
<dbReference type="Proteomes" id="UP000298327">
    <property type="component" value="Unassembled WGS sequence"/>
</dbReference>
<feature type="compositionally biased region" description="Basic residues" evidence="1">
    <location>
        <begin position="58"/>
        <end position="73"/>
    </location>
</feature>
<protein>
    <submittedName>
        <fullName evidence="2">Uncharacterized protein</fullName>
    </submittedName>
</protein>
<dbReference type="EMBL" id="SEOQ01000693">
    <property type="protein sequence ID" value="TFY58265.1"/>
    <property type="molecule type" value="Genomic_DNA"/>
</dbReference>
<comment type="caution">
    <text evidence="2">The sequence shown here is derived from an EMBL/GenBank/DDBJ whole genome shotgun (WGS) entry which is preliminary data.</text>
</comment>
<feature type="region of interest" description="Disordered" evidence="1">
    <location>
        <begin position="50"/>
        <end position="88"/>
    </location>
</feature>
<proteinExistence type="predicted"/>
<dbReference type="AlphaFoldDB" id="A0A4Y9Y7D9"/>
<evidence type="ECO:0000256" key="1">
    <source>
        <dbReference type="SAM" id="MobiDB-lite"/>
    </source>
</evidence>
<sequence length="88" mass="9434">MVTAVHRFAATVNVLTPGDPGDSDLSAQAAVWPHGDTAFCATGPNVDVCSPSSAHPPCPRRRSRIPHRRRSWIRRGDTIVHGLGAGKR</sequence>
<keyword evidence="3" id="KW-1185">Reference proteome</keyword>
<name>A0A4Y9Y7D9_9AGAM</name>
<evidence type="ECO:0000313" key="2">
    <source>
        <dbReference type="EMBL" id="TFY58265.1"/>
    </source>
</evidence>
<accession>A0A4Y9Y7D9</accession>
<reference evidence="2 3" key="1">
    <citation type="submission" date="2019-02" db="EMBL/GenBank/DDBJ databases">
        <title>Genome sequencing of the rare red list fungi Dentipellis fragilis.</title>
        <authorList>
            <person name="Buettner E."/>
            <person name="Kellner H."/>
        </authorList>
    </citation>
    <scope>NUCLEOTIDE SEQUENCE [LARGE SCALE GENOMIC DNA]</scope>
    <source>
        <strain evidence="2 3">DSM 105465</strain>
    </source>
</reference>
<organism evidence="2 3">
    <name type="scientific">Dentipellis fragilis</name>
    <dbReference type="NCBI Taxonomy" id="205917"/>
    <lineage>
        <taxon>Eukaryota</taxon>
        <taxon>Fungi</taxon>
        <taxon>Dikarya</taxon>
        <taxon>Basidiomycota</taxon>
        <taxon>Agaricomycotina</taxon>
        <taxon>Agaricomycetes</taxon>
        <taxon>Russulales</taxon>
        <taxon>Hericiaceae</taxon>
        <taxon>Dentipellis</taxon>
    </lineage>
</organism>